<evidence type="ECO:0000313" key="1">
    <source>
        <dbReference type="EMBL" id="ASS90831.1"/>
    </source>
</evidence>
<dbReference type="AlphaFoldDB" id="A0A161YYS6"/>
<protein>
    <submittedName>
        <fullName evidence="1">Uncharacterized protein</fullName>
    </submittedName>
</protein>
<accession>A0A223E6K3</accession>
<gene>
    <name evidence="1" type="ORF">AP3564_11900</name>
</gene>
<dbReference type="Pfam" id="PF14177">
    <property type="entry name" value="YkyB"/>
    <property type="match status" value="1"/>
</dbReference>
<dbReference type="EMBL" id="CP017703">
    <property type="protein sequence ID" value="ASS90831.1"/>
    <property type="molecule type" value="Genomic_DNA"/>
</dbReference>
<proteinExistence type="predicted"/>
<dbReference type="InterPro" id="IPR025552">
    <property type="entry name" value="YkyB"/>
</dbReference>
<evidence type="ECO:0000313" key="2">
    <source>
        <dbReference type="Proteomes" id="UP000214606"/>
    </source>
</evidence>
<dbReference type="KEGG" id="apak:AP3564_11900"/>
<dbReference type="GeneID" id="301125735"/>
<sequence>MDDISHYKLRDETPENIARAIYVVNRHAKTAPNPKYLYYLKKKALQKLIAEGKATKKGLHYSKNPKLSKQQSDVLVSAGNYYFHMPPTKEDFQNLPHLGSLNNSYRNPKTNLSLSKAKNLLEYYIGMDKANRPLSSPKRFHRHTYQKPVFKRLGERYD</sequence>
<dbReference type="RefSeq" id="WP_066247978.1">
    <property type="nucleotide sequence ID" value="NZ_CP017703.1"/>
</dbReference>
<name>A0A161YYS6_9BACI</name>
<organism evidence="1 2">
    <name type="scientific">Aeribacillus pallidus</name>
    <dbReference type="NCBI Taxonomy" id="33936"/>
    <lineage>
        <taxon>Bacteria</taxon>
        <taxon>Bacillati</taxon>
        <taxon>Bacillota</taxon>
        <taxon>Bacilli</taxon>
        <taxon>Bacillales</taxon>
        <taxon>Bacillaceae</taxon>
        <taxon>Aeribacillus</taxon>
    </lineage>
</organism>
<reference evidence="1 2" key="1">
    <citation type="submission" date="2016-10" db="EMBL/GenBank/DDBJ databases">
        <title>The whole genome sequencing and assembly of Aeribacillus pallidus KCTC3564 strain.</title>
        <authorList>
            <person name="Lee Y.-J."/>
            <person name="Park M.-K."/>
            <person name="Yi H."/>
            <person name="Bahn Y.-S."/>
            <person name="Kim J.F."/>
            <person name="Lee D.-W."/>
        </authorList>
    </citation>
    <scope>NUCLEOTIDE SEQUENCE [LARGE SCALE GENOMIC DNA]</scope>
    <source>
        <strain evidence="1 2">KCTC3564</strain>
    </source>
</reference>
<dbReference type="Proteomes" id="UP000214606">
    <property type="component" value="Chromosome"/>
</dbReference>
<accession>A0A161YYS6</accession>